<evidence type="ECO:0000313" key="2">
    <source>
        <dbReference type="EMBL" id="AXY26154.1"/>
    </source>
</evidence>
<keyword evidence="1" id="KW-1133">Transmembrane helix</keyword>
<feature type="transmembrane region" description="Helical" evidence="1">
    <location>
        <begin position="23"/>
        <end position="42"/>
    </location>
</feature>
<feature type="transmembrane region" description="Helical" evidence="1">
    <location>
        <begin position="106"/>
        <end position="125"/>
    </location>
</feature>
<keyword evidence="1" id="KW-0812">Transmembrane</keyword>
<feature type="transmembrane region" description="Helical" evidence="1">
    <location>
        <begin position="54"/>
        <end position="76"/>
    </location>
</feature>
<dbReference type="EMBL" id="CP023434">
    <property type="protein sequence ID" value="AXY26154.1"/>
    <property type="molecule type" value="Genomic_DNA"/>
</dbReference>
<reference evidence="2 3" key="1">
    <citation type="submission" date="2017-09" db="EMBL/GenBank/DDBJ databases">
        <title>Complete genome sequence of Oxytococcus suis strain ZY16052.</title>
        <authorList>
            <person name="Li F."/>
        </authorList>
    </citation>
    <scope>NUCLEOTIDE SEQUENCE [LARGE SCALE GENOMIC DNA]</scope>
    <source>
        <strain evidence="2 3">ZY16052</strain>
    </source>
</reference>
<organism evidence="2 3">
    <name type="scientific">Suicoccus acidiformans</name>
    <dbReference type="NCBI Taxonomy" id="2036206"/>
    <lineage>
        <taxon>Bacteria</taxon>
        <taxon>Bacillati</taxon>
        <taxon>Bacillota</taxon>
        <taxon>Bacilli</taxon>
        <taxon>Lactobacillales</taxon>
        <taxon>Aerococcaceae</taxon>
        <taxon>Suicoccus</taxon>
    </lineage>
</organism>
<dbReference type="KEGG" id="abae:CL176_09160"/>
<sequence length="244" mass="28175">MNRVEQLGFRESIERFRTHYSKFDWWLALLPLFFLSGEYQVALNVAEQGDKQGLIVFSTTILAFLVWLVMTSLIGFANRIPMKLYRDGHRPNLGEEFRHTPFLRDFGAILLNNFVELLIIISVVILMPMLIVIFGLFGFFIAIILPFVALYLLLPLKLTEVLAAIDQDETIPAGDIVRLAWSVGGQYRMKLLTTELKITLINILSALCFLVPLIWTIPWTHHYRYQVHLAILAENNLDRGYYTN</sequence>
<gene>
    <name evidence="2" type="ORF">CL176_09160</name>
</gene>
<name>A0A347WM47_9LACT</name>
<evidence type="ECO:0000256" key="1">
    <source>
        <dbReference type="SAM" id="Phobius"/>
    </source>
</evidence>
<dbReference type="AlphaFoldDB" id="A0A347WM47"/>
<dbReference type="Proteomes" id="UP000263232">
    <property type="component" value="Chromosome"/>
</dbReference>
<keyword evidence="1" id="KW-0472">Membrane</keyword>
<proteinExistence type="predicted"/>
<dbReference type="RefSeq" id="WP_118991050.1">
    <property type="nucleotide sequence ID" value="NZ_CP023434.1"/>
</dbReference>
<accession>A0A347WM47</accession>
<protein>
    <submittedName>
        <fullName evidence="2">Uncharacterized protein</fullName>
    </submittedName>
</protein>
<keyword evidence="3" id="KW-1185">Reference proteome</keyword>
<feature type="transmembrane region" description="Helical" evidence="1">
    <location>
        <begin position="198"/>
        <end position="217"/>
    </location>
</feature>
<evidence type="ECO:0000313" key="3">
    <source>
        <dbReference type="Proteomes" id="UP000263232"/>
    </source>
</evidence>
<feature type="transmembrane region" description="Helical" evidence="1">
    <location>
        <begin position="131"/>
        <end position="154"/>
    </location>
</feature>